<dbReference type="EMBL" id="JAUJSQ010000014">
    <property type="protein sequence ID" value="MDN7935189.1"/>
    <property type="molecule type" value="Genomic_DNA"/>
</dbReference>
<organism evidence="2 3">
    <name type="scientific">Burkholderia metallica</name>
    <dbReference type="NCBI Taxonomy" id="488729"/>
    <lineage>
        <taxon>Bacteria</taxon>
        <taxon>Pseudomonadati</taxon>
        <taxon>Pseudomonadota</taxon>
        <taxon>Betaproteobacteria</taxon>
        <taxon>Burkholderiales</taxon>
        <taxon>Burkholderiaceae</taxon>
        <taxon>Burkholderia</taxon>
        <taxon>Burkholderia cepacia complex</taxon>
    </lineage>
</organism>
<gene>
    <name evidence="2" type="ORF">QZM52_28350</name>
</gene>
<reference evidence="2" key="1">
    <citation type="submission" date="2023-07" db="EMBL/GenBank/DDBJ databases">
        <title>A collection of bacterial strains from the Burkholderia cepacia Research Laboratory and Repository.</title>
        <authorList>
            <person name="Lipuma J."/>
            <person name="Spilker T."/>
            <person name="Caverly L."/>
        </authorList>
    </citation>
    <scope>NUCLEOTIDE SEQUENCE</scope>
    <source>
        <strain evidence="2">AU42020</strain>
    </source>
</reference>
<feature type="region of interest" description="Disordered" evidence="1">
    <location>
        <begin position="196"/>
        <end position="220"/>
    </location>
</feature>
<name>A0ABT8PJ74_9BURK</name>
<dbReference type="Pfam" id="PF02413">
    <property type="entry name" value="Caudo_TAP"/>
    <property type="match status" value="1"/>
</dbReference>
<comment type="caution">
    <text evidence="2">The sequence shown here is derived from an EMBL/GenBank/DDBJ whole genome shotgun (WGS) entry which is preliminary data.</text>
</comment>
<evidence type="ECO:0000256" key="1">
    <source>
        <dbReference type="SAM" id="MobiDB-lite"/>
    </source>
</evidence>
<dbReference type="RefSeq" id="WP_226288752.1">
    <property type="nucleotide sequence ID" value="NZ_JAUJSQ010000014.1"/>
</dbReference>
<proteinExistence type="predicted"/>
<keyword evidence="3" id="KW-1185">Reference proteome</keyword>
<dbReference type="Proteomes" id="UP001171606">
    <property type="component" value="Unassembled WGS sequence"/>
</dbReference>
<sequence>MMIHQYDNETGQYISSGLADVDPRNPDRWLIPAFSTSVPLPERTPLTWPFWKNGAWELRPDYRGRVLYRCDTGEKAEILIAGVSPAEQGLTDTPRPSDQYVWNDGKWIVDPAAIEREQRDAAMKEFEARMAKAQTVNKGKQDALAADLLSPLEVALFKAWAAYQMALVRSIESPEFPARVVWPDEPDALAIAERVQAEHAAKEKETQSAEPSHDDASTGD</sequence>
<evidence type="ECO:0000313" key="2">
    <source>
        <dbReference type="EMBL" id="MDN7935189.1"/>
    </source>
</evidence>
<evidence type="ECO:0000313" key="3">
    <source>
        <dbReference type="Proteomes" id="UP001171606"/>
    </source>
</evidence>
<dbReference type="InterPro" id="IPR003458">
    <property type="entry name" value="Phage_T4_Gp38_tail_assem"/>
</dbReference>
<protein>
    <submittedName>
        <fullName evidence="2">Tail fiber assembly protein</fullName>
    </submittedName>
</protein>
<accession>A0ABT8PJ74</accession>